<evidence type="ECO:0000313" key="3">
    <source>
        <dbReference type="Proteomes" id="UP000523000"/>
    </source>
</evidence>
<name>A0A839QL57_9MICC</name>
<dbReference type="EMBL" id="JACHVS010000001">
    <property type="protein sequence ID" value="MBB2995315.1"/>
    <property type="molecule type" value="Genomic_DNA"/>
</dbReference>
<organism evidence="2 3">
    <name type="scientific">Paeniglutamicibacter cryotolerans</name>
    <dbReference type="NCBI Taxonomy" id="670079"/>
    <lineage>
        <taxon>Bacteria</taxon>
        <taxon>Bacillati</taxon>
        <taxon>Actinomycetota</taxon>
        <taxon>Actinomycetes</taxon>
        <taxon>Micrococcales</taxon>
        <taxon>Micrococcaceae</taxon>
        <taxon>Paeniglutamicibacter</taxon>
    </lineage>
</organism>
<accession>A0A839QL57</accession>
<dbReference type="RefSeq" id="WP_183510598.1">
    <property type="nucleotide sequence ID" value="NZ_BAABGK010000022.1"/>
</dbReference>
<evidence type="ECO:0000256" key="1">
    <source>
        <dbReference type="ARBA" id="ARBA00005564"/>
    </source>
</evidence>
<proteinExistence type="inferred from homology"/>
<comment type="caution">
    <text evidence="2">The sequence shown here is derived from an EMBL/GenBank/DDBJ whole genome shotgun (WGS) entry which is preliminary data.</text>
</comment>
<dbReference type="Pfam" id="PF10282">
    <property type="entry name" value="Lactonase"/>
    <property type="match status" value="1"/>
</dbReference>
<evidence type="ECO:0000313" key="2">
    <source>
        <dbReference type="EMBL" id="MBB2995315.1"/>
    </source>
</evidence>
<dbReference type="GO" id="GO:0016853">
    <property type="term" value="F:isomerase activity"/>
    <property type="evidence" value="ECO:0007669"/>
    <property type="project" value="UniProtKB-KW"/>
</dbReference>
<dbReference type="Proteomes" id="UP000523000">
    <property type="component" value="Unassembled WGS sequence"/>
</dbReference>
<dbReference type="PANTHER" id="PTHR30344:SF1">
    <property type="entry name" value="6-PHOSPHOGLUCONOLACTONASE"/>
    <property type="match status" value="1"/>
</dbReference>
<dbReference type="InterPro" id="IPR019405">
    <property type="entry name" value="Lactonase_7-beta_prop"/>
</dbReference>
<keyword evidence="2" id="KW-0413">Isomerase</keyword>
<dbReference type="AlphaFoldDB" id="A0A839QL57"/>
<dbReference type="SUPFAM" id="SSF51004">
    <property type="entry name" value="C-terminal (heme d1) domain of cytochrome cd1-nitrite reductase"/>
    <property type="match status" value="1"/>
</dbReference>
<gene>
    <name evidence="2" type="ORF">E9229_001506</name>
</gene>
<comment type="similarity">
    <text evidence="1">Belongs to the cycloisomerase 2 family.</text>
</comment>
<reference evidence="2 3" key="1">
    <citation type="submission" date="2020-08" db="EMBL/GenBank/DDBJ databases">
        <title>Sequencing the genomes of 1000 actinobacteria strains.</title>
        <authorList>
            <person name="Klenk H.-P."/>
        </authorList>
    </citation>
    <scope>NUCLEOTIDE SEQUENCE [LARGE SCALE GENOMIC DNA]</scope>
    <source>
        <strain evidence="2 3">DSM 22826</strain>
    </source>
</reference>
<dbReference type="InterPro" id="IPR050282">
    <property type="entry name" value="Cycloisomerase_2"/>
</dbReference>
<protein>
    <submittedName>
        <fullName evidence="2">6-phosphogluconolactonase (Cycloisomerase 2 family)</fullName>
    </submittedName>
</protein>
<sequence length="363" mass="37456">MDIGFWVGGYTGNDGNAQGISLLDVVNMPGECHLAGAAASPSWVAVNPRVPVLYAALEREGRLGVFSITEEGGLEPLGAGREAGELVCHVAVSPDGRHAVASCYGDGRVIYYSLADDGAPGEPVIAAAARNPHAAARNPHAAARNPHAAARNPHAAVAGRPSRAHQALFLTDGRLLTTDLGLDLVRVWKISDGGLELSQELVVDPGSGPRHMAAHPTGVVFVVTEHSNEILTLAPDARGIWRKIASVPVAAGHEPGQDSPAEICLNEAGTMLYAAVRGANTISTHAVVGDSVGLELLSVTPSGGDWPRHHLVSGGRLYVANQLSDGLSVFELDPDSGVPREPASVVPVPSPTCLAPVSVDAIA</sequence>
<dbReference type="Gene3D" id="2.130.10.10">
    <property type="entry name" value="YVTN repeat-like/Quinoprotein amine dehydrogenase"/>
    <property type="match status" value="1"/>
</dbReference>
<dbReference type="InterPro" id="IPR011048">
    <property type="entry name" value="Haem_d1_sf"/>
</dbReference>
<keyword evidence="3" id="KW-1185">Reference proteome</keyword>
<dbReference type="InterPro" id="IPR015943">
    <property type="entry name" value="WD40/YVTN_repeat-like_dom_sf"/>
</dbReference>
<dbReference type="PANTHER" id="PTHR30344">
    <property type="entry name" value="6-PHOSPHOGLUCONOLACTONASE-RELATED"/>
    <property type="match status" value="1"/>
</dbReference>
<dbReference type="GO" id="GO:0017057">
    <property type="term" value="F:6-phosphogluconolactonase activity"/>
    <property type="evidence" value="ECO:0007669"/>
    <property type="project" value="TreeGrafter"/>
</dbReference>